<evidence type="ECO:0000259" key="2">
    <source>
        <dbReference type="Pfam" id="PF03756"/>
    </source>
</evidence>
<dbReference type="Pfam" id="PF03756">
    <property type="entry name" value="AfsA"/>
    <property type="match status" value="2"/>
</dbReference>
<feature type="domain" description="A-factor biosynthesis hotdog" evidence="2">
    <location>
        <begin position="172"/>
        <end position="267"/>
    </location>
</feature>
<keyword evidence="4" id="KW-1185">Reference proteome</keyword>
<feature type="compositionally biased region" description="Basic and acidic residues" evidence="1">
    <location>
        <begin position="331"/>
        <end position="342"/>
    </location>
</feature>
<feature type="region of interest" description="Disordered" evidence="1">
    <location>
        <begin position="269"/>
        <end position="291"/>
    </location>
</feature>
<proteinExistence type="predicted"/>
<evidence type="ECO:0000256" key="1">
    <source>
        <dbReference type="SAM" id="MobiDB-lite"/>
    </source>
</evidence>
<reference evidence="3 4" key="1">
    <citation type="submission" date="2021-03" db="EMBL/GenBank/DDBJ databases">
        <title>Complete genome of Streptomyces formicae strain 1H-GS9 (DSM 100524).</title>
        <authorList>
            <person name="Atanasov K.E."/>
            <person name="Altabella T."/>
            <person name="Ferrer A."/>
        </authorList>
    </citation>
    <scope>NUCLEOTIDE SEQUENCE [LARGE SCALE GENOMIC DNA]</scope>
    <source>
        <strain evidence="3 4">1H-GS9</strain>
    </source>
</reference>
<dbReference type="Proteomes" id="UP000828924">
    <property type="component" value="Chromosome"/>
</dbReference>
<feature type="domain" description="A-factor biosynthesis hotdog" evidence="2">
    <location>
        <begin position="2"/>
        <end position="135"/>
    </location>
</feature>
<organism evidence="3 4">
    <name type="scientific">Streptomyces formicae</name>
    <dbReference type="NCBI Taxonomy" id="1616117"/>
    <lineage>
        <taxon>Bacteria</taxon>
        <taxon>Bacillati</taxon>
        <taxon>Actinomycetota</taxon>
        <taxon>Actinomycetes</taxon>
        <taxon>Kitasatosporales</taxon>
        <taxon>Streptomycetaceae</taxon>
        <taxon>Streptomyces</taxon>
    </lineage>
</organism>
<dbReference type="EMBL" id="CP071872">
    <property type="protein sequence ID" value="UNM16427.1"/>
    <property type="molecule type" value="Genomic_DNA"/>
</dbReference>
<dbReference type="InterPro" id="IPR005509">
    <property type="entry name" value="AfsA_hotdog_dom"/>
</dbReference>
<gene>
    <name evidence="3" type="ORF">J4032_10110</name>
</gene>
<accession>A0ABY3WUU3</accession>
<feature type="region of interest" description="Disordered" evidence="1">
    <location>
        <begin position="328"/>
        <end position="350"/>
    </location>
</feature>
<dbReference type="NCBIfam" id="NF041195">
    <property type="entry name" value="ScbA_BarX_GamBu"/>
    <property type="match status" value="1"/>
</dbReference>
<dbReference type="InterPro" id="IPR047757">
    <property type="entry name" value="AfsA-like"/>
</dbReference>
<protein>
    <submittedName>
        <fullName evidence="3">Gamma-butyrolactone biosynthesis protein</fullName>
    </submittedName>
</protein>
<evidence type="ECO:0000313" key="4">
    <source>
        <dbReference type="Proteomes" id="UP000828924"/>
    </source>
</evidence>
<evidence type="ECO:0000313" key="3">
    <source>
        <dbReference type="EMBL" id="UNM16427.1"/>
    </source>
</evidence>
<name>A0ABY3WUU3_9ACTN</name>
<sequence>MHRAAVAEVFVTDAVVLGEDHFLVGSQWPRDHALYHPDAHRRSDPLLFAETIRQALVYLAHWHYGVPLTHRFVGYDTDFEITDPGALHVGGRPMPVELEARWHWTDNRPPRRYGARLEVRLSVAGRTCGRGSLRVVAVDERSYRILRRRSGAAGPGAVMPVASPQRLEPGPVGRLRAKDSVLAPGPAPDEWQLRVDLDHAILFDHPTDHLPVMVLLEGFRQLGHLLTHDGAAPQAGPAYALVAAAVDCLAWGELDVPTRLVVREDVTGPGTPGVLGTPGTPGAPGVQATPGEPAERRLRFDAIQADTLIATCGSVWAPVQLEAAEDQPCGVEEKKSGLEERPSGVPVPCV</sequence>